<keyword evidence="1" id="KW-0812">Transmembrane</keyword>
<organism evidence="2 3">
    <name type="scientific">Geothrix oryzae</name>
    <dbReference type="NCBI Taxonomy" id="2927975"/>
    <lineage>
        <taxon>Bacteria</taxon>
        <taxon>Pseudomonadati</taxon>
        <taxon>Acidobacteriota</taxon>
        <taxon>Holophagae</taxon>
        <taxon>Holophagales</taxon>
        <taxon>Holophagaceae</taxon>
        <taxon>Geothrix</taxon>
    </lineage>
</organism>
<protein>
    <submittedName>
        <fullName evidence="2">Uncharacterized protein</fullName>
    </submittedName>
</protein>
<dbReference type="Proteomes" id="UP001242010">
    <property type="component" value="Chromosome"/>
</dbReference>
<sequence>MSAPQTYANHRRFDPLMHFILIPVFLVTVVATIRHLFKFPSLHATWVAVLAIAILLLALQVRGYALKVQDRLIRLEETLRMQRLLPPELQARIHELTVRQMVGLRFASDAELADRVQEVLDQNLSGEAVKKRILTWRPDSFRV</sequence>
<feature type="transmembrane region" description="Helical" evidence="1">
    <location>
        <begin position="43"/>
        <end position="65"/>
    </location>
</feature>
<dbReference type="Pfam" id="PF20136">
    <property type="entry name" value="DUF6526"/>
    <property type="match status" value="1"/>
</dbReference>
<gene>
    <name evidence="2" type="ORF">GETHOR_12760</name>
</gene>
<evidence type="ECO:0000313" key="2">
    <source>
        <dbReference type="EMBL" id="BDU69175.1"/>
    </source>
</evidence>
<keyword evidence="1" id="KW-1133">Transmembrane helix</keyword>
<evidence type="ECO:0000313" key="3">
    <source>
        <dbReference type="Proteomes" id="UP001242010"/>
    </source>
</evidence>
<evidence type="ECO:0000256" key="1">
    <source>
        <dbReference type="SAM" id="Phobius"/>
    </source>
</evidence>
<dbReference type="InterPro" id="IPR045385">
    <property type="entry name" value="DUF6526"/>
</dbReference>
<dbReference type="RefSeq" id="WP_286355804.1">
    <property type="nucleotide sequence ID" value="NZ_AP027079.1"/>
</dbReference>
<keyword evidence="3" id="KW-1185">Reference proteome</keyword>
<reference evidence="3" key="1">
    <citation type="journal article" date="2023" name="Int. J. Syst. Evol. Microbiol.">
        <title>Mesoterricola silvestris gen. nov., sp. nov., Mesoterricola sediminis sp. nov., Geothrix oryzae sp. nov., Geothrix edaphica sp. nov., Geothrix rubra sp. nov., and Geothrix limicola sp. nov., six novel members of Acidobacteriota isolated from soils.</title>
        <authorList>
            <person name="Itoh H."/>
            <person name="Sugisawa Y."/>
            <person name="Mise K."/>
            <person name="Xu Z."/>
            <person name="Kuniyasu M."/>
            <person name="Ushijima N."/>
            <person name="Kawano K."/>
            <person name="Kobayashi E."/>
            <person name="Shiratori Y."/>
            <person name="Masuda Y."/>
            <person name="Senoo K."/>
        </authorList>
    </citation>
    <scope>NUCLEOTIDE SEQUENCE [LARGE SCALE GENOMIC DNA]</scope>
    <source>
        <strain evidence="3">Red222</strain>
    </source>
</reference>
<keyword evidence="1" id="KW-0472">Membrane</keyword>
<feature type="transmembrane region" description="Helical" evidence="1">
    <location>
        <begin position="16"/>
        <end position="37"/>
    </location>
</feature>
<name>A0ABN6UX27_9BACT</name>
<dbReference type="EMBL" id="AP027079">
    <property type="protein sequence ID" value="BDU69175.1"/>
    <property type="molecule type" value="Genomic_DNA"/>
</dbReference>
<accession>A0ABN6UX27</accession>
<proteinExistence type="predicted"/>